<dbReference type="Pfam" id="PF00082">
    <property type="entry name" value="Peptidase_S8"/>
    <property type="match status" value="1"/>
</dbReference>
<evidence type="ECO:0000256" key="3">
    <source>
        <dbReference type="ARBA" id="ARBA00022729"/>
    </source>
</evidence>
<comment type="caution">
    <text evidence="7">The sequence shown here is derived from an EMBL/GenBank/DDBJ whole genome shotgun (WGS) entry which is preliminary data.</text>
</comment>
<dbReference type="SUPFAM" id="SSF52743">
    <property type="entry name" value="Subtilisin-like"/>
    <property type="match status" value="1"/>
</dbReference>
<dbReference type="InterPro" id="IPR045051">
    <property type="entry name" value="SBT"/>
</dbReference>
<keyword evidence="8" id="KW-1185">Reference proteome</keyword>
<dbReference type="EMBL" id="LXQA010016238">
    <property type="protein sequence ID" value="MCH89486.1"/>
    <property type="molecule type" value="Genomic_DNA"/>
</dbReference>
<feature type="domain" description="Peptidase S8/S53" evidence="6">
    <location>
        <begin position="33"/>
        <end position="115"/>
    </location>
</feature>
<keyword evidence="7" id="KW-0645">Protease</keyword>
<dbReference type="PROSITE" id="PS51892">
    <property type="entry name" value="SUBTILASE"/>
    <property type="match status" value="1"/>
</dbReference>
<evidence type="ECO:0000259" key="6">
    <source>
        <dbReference type="Pfam" id="PF00082"/>
    </source>
</evidence>
<feature type="region of interest" description="Disordered" evidence="5">
    <location>
        <begin position="36"/>
        <end position="59"/>
    </location>
</feature>
<reference evidence="7 8" key="1">
    <citation type="journal article" date="2018" name="Front. Plant Sci.">
        <title>Red Clover (Trifolium pratense) and Zigzag Clover (T. medium) - A Picture of Genomic Similarities and Differences.</title>
        <authorList>
            <person name="Dluhosova J."/>
            <person name="Istvanek J."/>
            <person name="Nedelnik J."/>
            <person name="Repkova J."/>
        </authorList>
    </citation>
    <scope>NUCLEOTIDE SEQUENCE [LARGE SCALE GENOMIC DNA]</scope>
    <source>
        <strain evidence="8">cv. 10/8</strain>
        <tissue evidence="7">Leaf</tissue>
    </source>
</reference>
<evidence type="ECO:0000256" key="4">
    <source>
        <dbReference type="PROSITE-ProRule" id="PRU01240"/>
    </source>
</evidence>
<dbReference type="GO" id="GO:0006508">
    <property type="term" value="P:proteolysis"/>
    <property type="evidence" value="ECO:0007669"/>
    <property type="project" value="UniProtKB-KW"/>
</dbReference>
<name>A0A392MPM4_9FABA</name>
<comment type="caution">
    <text evidence="4">Lacks conserved residue(s) required for the propagation of feature annotation.</text>
</comment>
<dbReference type="AlphaFoldDB" id="A0A392MPM4"/>
<evidence type="ECO:0000256" key="2">
    <source>
        <dbReference type="ARBA" id="ARBA00011073"/>
    </source>
</evidence>
<dbReference type="InterPro" id="IPR000209">
    <property type="entry name" value="Peptidase_S8/S53_dom"/>
</dbReference>
<dbReference type="InterPro" id="IPR036852">
    <property type="entry name" value="Peptidase_S8/S53_dom_sf"/>
</dbReference>
<comment type="similarity">
    <text evidence="2 4">Belongs to the peptidase S8 family.</text>
</comment>
<dbReference type="PANTHER" id="PTHR10795">
    <property type="entry name" value="PROPROTEIN CONVERTASE SUBTILISIN/KEXIN"/>
    <property type="match status" value="1"/>
</dbReference>
<dbReference type="Proteomes" id="UP000265520">
    <property type="component" value="Unassembled WGS sequence"/>
</dbReference>
<evidence type="ECO:0000313" key="7">
    <source>
        <dbReference type="EMBL" id="MCH89486.1"/>
    </source>
</evidence>
<comment type="subcellular location">
    <subcellularLocation>
        <location evidence="1">Secreted</location>
    </subcellularLocation>
</comment>
<feature type="non-terminal residue" evidence="7">
    <location>
        <position position="1"/>
    </location>
</feature>
<evidence type="ECO:0000256" key="5">
    <source>
        <dbReference type="SAM" id="MobiDB-lite"/>
    </source>
</evidence>
<evidence type="ECO:0000256" key="1">
    <source>
        <dbReference type="ARBA" id="ARBA00004613"/>
    </source>
</evidence>
<accession>A0A392MPM4</accession>
<protein>
    <submittedName>
        <fullName evidence="7">Subtilisin-like serine protease</fullName>
    </submittedName>
</protein>
<sequence length="129" mass="13551">LGAIPKKWKGDCAGGRNFSCNKKIIGARFYGFNDESARDSDGHGTHTSSTTGGREVKGVSFNDLSNGTARGGVPYSRIAAYKVCNDQGMCTGQAILSAFDDAIADGVDVITISMGRPGIIDFLDEPISI</sequence>
<proteinExistence type="inferred from homology"/>
<dbReference type="GO" id="GO:0005576">
    <property type="term" value="C:extracellular region"/>
    <property type="evidence" value="ECO:0007669"/>
    <property type="project" value="UniProtKB-SubCell"/>
</dbReference>
<dbReference type="GO" id="GO:0004252">
    <property type="term" value="F:serine-type endopeptidase activity"/>
    <property type="evidence" value="ECO:0007669"/>
    <property type="project" value="InterPro"/>
</dbReference>
<dbReference type="Gene3D" id="3.40.50.200">
    <property type="entry name" value="Peptidase S8/S53 domain"/>
    <property type="match status" value="1"/>
</dbReference>
<feature type="non-terminal residue" evidence="7">
    <location>
        <position position="129"/>
    </location>
</feature>
<gene>
    <name evidence="7" type="ORF">A2U01_0010382</name>
</gene>
<evidence type="ECO:0000313" key="8">
    <source>
        <dbReference type="Proteomes" id="UP000265520"/>
    </source>
</evidence>
<organism evidence="7 8">
    <name type="scientific">Trifolium medium</name>
    <dbReference type="NCBI Taxonomy" id="97028"/>
    <lineage>
        <taxon>Eukaryota</taxon>
        <taxon>Viridiplantae</taxon>
        <taxon>Streptophyta</taxon>
        <taxon>Embryophyta</taxon>
        <taxon>Tracheophyta</taxon>
        <taxon>Spermatophyta</taxon>
        <taxon>Magnoliopsida</taxon>
        <taxon>eudicotyledons</taxon>
        <taxon>Gunneridae</taxon>
        <taxon>Pentapetalae</taxon>
        <taxon>rosids</taxon>
        <taxon>fabids</taxon>
        <taxon>Fabales</taxon>
        <taxon>Fabaceae</taxon>
        <taxon>Papilionoideae</taxon>
        <taxon>50 kb inversion clade</taxon>
        <taxon>NPAAA clade</taxon>
        <taxon>Hologalegina</taxon>
        <taxon>IRL clade</taxon>
        <taxon>Trifolieae</taxon>
        <taxon>Trifolium</taxon>
    </lineage>
</organism>
<keyword evidence="7" id="KW-0378">Hydrolase</keyword>
<keyword evidence="3" id="KW-0732">Signal</keyword>